<dbReference type="Proteomes" id="UP000239814">
    <property type="component" value="Chromosome"/>
</dbReference>
<sequence length="115" mass="12204">MKYALLLMGHVDDPAVDETGCASPEEFFAFDEEITAAGIVVSSFALEDPDQGVVVHSDENGERVVSTGPLAEVREFVGGTYIIEVADVDEAIAWARKSPGSAPGGHVEIRPLAPY</sequence>
<dbReference type="EMBL" id="CP027433">
    <property type="protein sequence ID" value="AVL99055.1"/>
    <property type="molecule type" value="Genomic_DNA"/>
</dbReference>
<dbReference type="OrthoDB" id="668782at2"/>
<accession>A0A2S0KBM6</accession>
<dbReference type="PANTHER" id="PTHR35174:SF3">
    <property type="entry name" value="BLL7171 PROTEIN"/>
    <property type="match status" value="1"/>
</dbReference>
<dbReference type="PANTHER" id="PTHR35174">
    <property type="entry name" value="BLL7171 PROTEIN-RELATED"/>
    <property type="match status" value="1"/>
</dbReference>
<protein>
    <recommendedName>
        <fullName evidence="2">YCII-related domain-containing protein</fullName>
    </recommendedName>
</protein>
<comment type="similarity">
    <text evidence="1">Belongs to the YciI family.</text>
</comment>
<dbReference type="InterPro" id="IPR005545">
    <property type="entry name" value="YCII"/>
</dbReference>
<dbReference type="AlphaFoldDB" id="A0A2S0KBM6"/>
<proteinExistence type="inferred from homology"/>
<reference evidence="3 4" key="1">
    <citation type="submission" date="2018-03" db="EMBL/GenBank/DDBJ databases">
        <title>Characteristics and genome of n-alkane degrading marine bacteria Gordonia iterans isolated from crude oil contaminated in Tae-an, South Korea.</title>
        <authorList>
            <person name="Lee S.-S."/>
            <person name="Kim H."/>
        </authorList>
    </citation>
    <scope>NUCLEOTIDE SEQUENCE [LARGE SCALE GENOMIC DNA]</scope>
    <source>
        <strain evidence="3 4">Co17</strain>
    </source>
</reference>
<name>A0A2S0KBM6_9ACTN</name>
<evidence type="ECO:0000256" key="1">
    <source>
        <dbReference type="ARBA" id="ARBA00007689"/>
    </source>
</evidence>
<dbReference type="Pfam" id="PF03795">
    <property type="entry name" value="YCII"/>
    <property type="match status" value="1"/>
</dbReference>
<organism evidence="3 4">
    <name type="scientific">Gordonia iterans</name>
    <dbReference type="NCBI Taxonomy" id="1004901"/>
    <lineage>
        <taxon>Bacteria</taxon>
        <taxon>Bacillati</taxon>
        <taxon>Actinomycetota</taxon>
        <taxon>Actinomycetes</taxon>
        <taxon>Mycobacteriales</taxon>
        <taxon>Gordoniaceae</taxon>
        <taxon>Gordonia</taxon>
    </lineage>
</organism>
<evidence type="ECO:0000313" key="3">
    <source>
        <dbReference type="EMBL" id="AVL99055.1"/>
    </source>
</evidence>
<dbReference type="SUPFAM" id="SSF54909">
    <property type="entry name" value="Dimeric alpha+beta barrel"/>
    <property type="match status" value="1"/>
</dbReference>
<evidence type="ECO:0000313" key="4">
    <source>
        <dbReference type="Proteomes" id="UP000239814"/>
    </source>
</evidence>
<evidence type="ECO:0000259" key="2">
    <source>
        <dbReference type="Pfam" id="PF03795"/>
    </source>
</evidence>
<dbReference type="Gene3D" id="3.30.70.1060">
    <property type="entry name" value="Dimeric alpha+beta barrel"/>
    <property type="match status" value="1"/>
</dbReference>
<keyword evidence="4" id="KW-1185">Reference proteome</keyword>
<dbReference type="KEGG" id="git:C6V83_00885"/>
<dbReference type="InterPro" id="IPR011008">
    <property type="entry name" value="Dimeric_a/b-barrel"/>
</dbReference>
<gene>
    <name evidence="3" type="ORF">C6V83_00885</name>
</gene>
<feature type="domain" description="YCII-related" evidence="2">
    <location>
        <begin position="10"/>
        <end position="112"/>
    </location>
</feature>
<dbReference type="RefSeq" id="WP_105940804.1">
    <property type="nucleotide sequence ID" value="NZ_CP027433.1"/>
</dbReference>